<proteinExistence type="predicted"/>
<feature type="non-terminal residue" evidence="1">
    <location>
        <position position="52"/>
    </location>
</feature>
<sequence>MPDTLTIRSRFEPPVLLRGRHLQSILAGWPPRQGLVRRQDKKFLETSTDIIV</sequence>
<reference evidence="1" key="1">
    <citation type="submission" date="2018-05" db="EMBL/GenBank/DDBJ databases">
        <authorList>
            <person name="Lanie J.A."/>
            <person name="Ng W.-L."/>
            <person name="Kazmierczak K.M."/>
            <person name="Andrzejewski T.M."/>
            <person name="Davidsen T.M."/>
            <person name="Wayne K.J."/>
            <person name="Tettelin H."/>
            <person name="Glass J.I."/>
            <person name="Rusch D."/>
            <person name="Podicherti R."/>
            <person name="Tsui H.-C.T."/>
            <person name="Winkler M.E."/>
        </authorList>
    </citation>
    <scope>NUCLEOTIDE SEQUENCE</scope>
</reference>
<organism evidence="1">
    <name type="scientific">marine metagenome</name>
    <dbReference type="NCBI Taxonomy" id="408172"/>
    <lineage>
        <taxon>unclassified sequences</taxon>
        <taxon>metagenomes</taxon>
        <taxon>ecological metagenomes</taxon>
    </lineage>
</organism>
<protein>
    <submittedName>
        <fullName evidence="1">Uncharacterized protein</fullName>
    </submittedName>
</protein>
<dbReference type="AlphaFoldDB" id="A0A382R6C6"/>
<accession>A0A382R6C6</accession>
<gene>
    <name evidence="1" type="ORF">METZ01_LOCUS345571</name>
</gene>
<name>A0A382R6C6_9ZZZZ</name>
<dbReference type="EMBL" id="UINC01119121">
    <property type="protein sequence ID" value="SVC92717.1"/>
    <property type="molecule type" value="Genomic_DNA"/>
</dbReference>
<evidence type="ECO:0000313" key="1">
    <source>
        <dbReference type="EMBL" id="SVC92717.1"/>
    </source>
</evidence>